<name>A0A176W3H4_MARPO</name>
<dbReference type="EMBL" id="LVLJ01002120">
    <property type="protein sequence ID" value="OAE26746.1"/>
    <property type="molecule type" value="Genomic_DNA"/>
</dbReference>
<dbReference type="PANTHER" id="PTHR37984:SF5">
    <property type="entry name" value="PROTEIN NYNRIN-LIKE"/>
    <property type="match status" value="1"/>
</dbReference>
<keyword evidence="4" id="KW-1185">Reference proteome</keyword>
<gene>
    <name evidence="3" type="ORF">AXG93_2471s1140</name>
</gene>
<dbReference type="AlphaFoldDB" id="A0A176W3H4"/>
<dbReference type="Gene3D" id="3.30.70.270">
    <property type="match status" value="2"/>
</dbReference>
<dbReference type="Proteomes" id="UP000077202">
    <property type="component" value="Unassembled WGS sequence"/>
</dbReference>
<dbReference type="GO" id="GO:0003824">
    <property type="term" value="F:catalytic activity"/>
    <property type="evidence" value="ECO:0007669"/>
    <property type="project" value="UniProtKB-KW"/>
</dbReference>
<dbReference type="FunFam" id="3.30.70.270:FF:000020">
    <property type="entry name" value="Transposon Tf2-6 polyprotein-like Protein"/>
    <property type="match status" value="1"/>
</dbReference>
<proteinExistence type="predicted"/>
<evidence type="ECO:0000256" key="1">
    <source>
        <dbReference type="ARBA" id="ARBA00023268"/>
    </source>
</evidence>
<protein>
    <recommendedName>
        <fullName evidence="2">Reverse transcriptase/retrotransposon-derived protein RNase H-like domain-containing protein</fullName>
    </recommendedName>
</protein>
<dbReference type="PANTHER" id="PTHR37984">
    <property type="entry name" value="PROTEIN CBG26694"/>
    <property type="match status" value="1"/>
</dbReference>
<evidence type="ECO:0000313" key="4">
    <source>
        <dbReference type="Proteomes" id="UP000077202"/>
    </source>
</evidence>
<evidence type="ECO:0000313" key="3">
    <source>
        <dbReference type="EMBL" id="OAE26746.1"/>
    </source>
</evidence>
<accession>A0A176W3H4</accession>
<keyword evidence="1" id="KW-0511">Multifunctional enzyme</keyword>
<dbReference type="InterPro" id="IPR050951">
    <property type="entry name" value="Retrovirus_Pol_polyprotein"/>
</dbReference>
<dbReference type="InterPro" id="IPR043128">
    <property type="entry name" value="Rev_trsase/Diguanyl_cyclase"/>
</dbReference>
<evidence type="ECO:0000259" key="2">
    <source>
        <dbReference type="Pfam" id="PF17919"/>
    </source>
</evidence>
<dbReference type="InterPro" id="IPR041577">
    <property type="entry name" value="RT_RNaseH_2"/>
</dbReference>
<comment type="caution">
    <text evidence="3">The sequence shown here is derived from an EMBL/GenBank/DDBJ whole genome shotgun (WGS) entry which is preliminary data.</text>
</comment>
<dbReference type="InterPro" id="IPR043502">
    <property type="entry name" value="DNA/RNA_pol_sf"/>
</dbReference>
<sequence>MTSGILLGHRVSADGIAVDIEKVKVILELEPPTNLRELRAFLGHVGYYRRFIHLYAILAADLTKLLKKDEPYAWGANQQSAFEALKAKLTTAPVLRSPDWNRPFHVYVDTSAFAIGVVLSQKDDNKKDYPIYFASRQLSLAERKYTTTEREALGMDFRKLNAATRKDHHPLPFTDAILDHVAGHECYSFLDGFLCYSTLCVPLSLWVRPFYHYIAVLAFSGLLQNKSNVDLSDRLKIEKFQGPESHVFISSQRQKSF</sequence>
<feature type="domain" description="Reverse transcriptase/retrotransposon-derived protein RNase H-like" evidence="2">
    <location>
        <begin position="74"/>
        <end position="155"/>
    </location>
</feature>
<dbReference type="SUPFAM" id="SSF56672">
    <property type="entry name" value="DNA/RNA polymerases"/>
    <property type="match status" value="2"/>
</dbReference>
<organism evidence="3 4">
    <name type="scientific">Marchantia polymorpha subsp. ruderalis</name>
    <dbReference type="NCBI Taxonomy" id="1480154"/>
    <lineage>
        <taxon>Eukaryota</taxon>
        <taxon>Viridiplantae</taxon>
        <taxon>Streptophyta</taxon>
        <taxon>Embryophyta</taxon>
        <taxon>Marchantiophyta</taxon>
        <taxon>Marchantiopsida</taxon>
        <taxon>Marchantiidae</taxon>
        <taxon>Marchantiales</taxon>
        <taxon>Marchantiaceae</taxon>
        <taxon>Marchantia</taxon>
    </lineage>
</organism>
<dbReference type="Pfam" id="PF17919">
    <property type="entry name" value="RT_RNaseH_2"/>
    <property type="match status" value="1"/>
</dbReference>
<reference evidence="3" key="1">
    <citation type="submission" date="2016-03" db="EMBL/GenBank/DDBJ databases">
        <title>Mechanisms controlling the formation of the plant cell surface in tip-growing cells are functionally conserved among land plants.</title>
        <authorList>
            <person name="Honkanen S."/>
            <person name="Jones V.A."/>
            <person name="Morieri G."/>
            <person name="Champion C."/>
            <person name="Hetherington A.J."/>
            <person name="Kelly S."/>
            <person name="Saint-Marcoux D."/>
            <person name="Proust H."/>
            <person name="Prescott H."/>
            <person name="Dolan L."/>
        </authorList>
    </citation>
    <scope>NUCLEOTIDE SEQUENCE [LARGE SCALE GENOMIC DNA]</scope>
    <source>
        <tissue evidence="3">Whole gametophyte</tissue>
    </source>
</reference>